<reference evidence="2" key="2">
    <citation type="submission" date="2022-10" db="EMBL/GenBank/DDBJ databases">
        <authorList>
            <consortium name="ENA_rothamsted_submissions"/>
            <consortium name="culmorum"/>
            <person name="King R."/>
        </authorList>
    </citation>
    <scope>NUCLEOTIDE SEQUENCE</scope>
</reference>
<dbReference type="EMBL" id="OU896721">
    <property type="protein sequence ID" value="CAG9817123.1"/>
    <property type="molecule type" value="Genomic_DNA"/>
</dbReference>
<reference evidence="2" key="1">
    <citation type="submission" date="2022-01" db="EMBL/GenBank/DDBJ databases">
        <authorList>
            <person name="King R."/>
        </authorList>
    </citation>
    <scope>NUCLEOTIDE SEQUENCE</scope>
</reference>
<protein>
    <submittedName>
        <fullName evidence="2">Uncharacterized protein</fullName>
    </submittedName>
</protein>
<evidence type="ECO:0000256" key="1">
    <source>
        <dbReference type="SAM" id="Coils"/>
    </source>
</evidence>
<keyword evidence="1" id="KW-0175">Coiled coil</keyword>
<proteinExistence type="predicted"/>
<organism evidence="2 3">
    <name type="scientific">Phaedon cochleariae</name>
    <name type="common">Mustard beetle</name>
    <dbReference type="NCBI Taxonomy" id="80249"/>
    <lineage>
        <taxon>Eukaryota</taxon>
        <taxon>Metazoa</taxon>
        <taxon>Ecdysozoa</taxon>
        <taxon>Arthropoda</taxon>
        <taxon>Hexapoda</taxon>
        <taxon>Insecta</taxon>
        <taxon>Pterygota</taxon>
        <taxon>Neoptera</taxon>
        <taxon>Endopterygota</taxon>
        <taxon>Coleoptera</taxon>
        <taxon>Polyphaga</taxon>
        <taxon>Cucujiformia</taxon>
        <taxon>Chrysomeloidea</taxon>
        <taxon>Chrysomelidae</taxon>
        <taxon>Chrysomelinae</taxon>
        <taxon>Chrysomelini</taxon>
        <taxon>Phaedon</taxon>
    </lineage>
</organism>
<accession>A0A9N9SEY4</accession>
<gene>
    <name evidence="2" type="ORF">PHAECO_LOCUS4902</name>
</gene>
<dbReference type="OrthoDB" id="10066957at2759"/>
<sequence length="241" mass="28357">MVLTREITEEIKNAVTTAMDKILRDQRFTKAITDNVAEAVIKSVEKNLLELEQKLGDHKNDMLEMKRDNESTLNILDVSIKELIHEKDSLIQKYDNMEQETRRNNLRVFNYEERNREETRKEIITLFNHKLATKLTEEDIEICYRIGKKEDNHQKPRGIFLKLKNYDVRQDIYKKKKLLKGTGIMIREDLTRIRVELLAKAIDKASIEDVWTDAGKIYVNSNGKISIIRSKSDFDRIFGIN</sequence>
<dbReference type="AlphaFoldDB" id="A0A9N9SEY4"/>
<evidence type="ECO:0000313" key="2">
    <source>
        <dbReference type="EMBL" id="CAG9817123.1"/>
    </source>
</evidence>
<keyword evidence="3" id="KW-1185">Reference proteome</keyword>
<feature type="coiled-coil region" evidence="1">
    <location>
        <begin position="34"/>
        <end position="100"/>
    </location>
</feature>
<dbReference type="Proteomes" id="UP001153737">
    <property type="component" value="Chromosome 15"/>
</dbReference>
<name>A0A9N9SEY4_PHACE</name>
<dbReference type="Gene3D" id="3.30.70.1820">
    <property type="entry name" value="L1 transposable element, RRM domain"/>
    <property type="match status" value="1"/>
</dbReference>
<evidence type="ECO:0000313" key="3">
    <source>
        <dbReference type="Proteomes" id="UP001153737"/>
    </source>
</evidence>